<dbReference type="Proteomes" id="UP001153148">
    <property type="component" value="Unassembled WGS sequence"/>
</dbReference>
<organism evidence="1 2">
    <name type="scientific">Timema podura</name>
    <name type="common">Walking stick</name>
    <dbReference type="NCBI Taxonomy" id="61482"/>
    <lineage>
        <taxon>Eukaryota</taxon>
        <taxon>Metazoa</taxon>
        <taxon>Ecdysozoa</taxon>
        <taxon>Arthropoda</taxon>
        <taxon>Hexapoda</taxon>
        <taxon>Insecta</taxon>
        <taxon>Pterygota</taxon>
        <taxon>Neoptera</taxon>
        <taxon>Polyneoptera</taxon>
        <taxon>Phasmatodea</taxon>
        <taxon>Timematodea</taxon>
        <taxon>Timematoidea</taxon>
        <taxon>Timematidae</taxon>
        <taxon>Timema</taxon>
    </lineage>
</organism>
<proteinExistence type="predicted"/>
<sequence>MRIEKPVKALCRAKRKEEKVFDILLSCCIQLLVVALSRHAESRLANGFCAACDVTSRHAQPGYIPILRVLLNHRIQRISGL</sequence>
<dbReference type="EMBL" id="CAJPIN010000670">
    <property type="protein sequence ID" value="CAG2053783.1"/>
    <property type="molecule type" value="Genomic_DNA"/>
</dbReference>
<gene>
    <name evidence="1" type="ORF">TPAB3V08_LOCUS827</name>
</gene>
<protein>
    <submittedName>
        <fullName evidence="1">Uncharacterized protein</fullName>
    </submittedName>
</protein>
<comment type="caution">
    <text evidence="1">The sequence shown here is derived from an EMBL/GenBank/DDBJ whole genome shotgun (WGS) entry which is preliminary data.</text>
</comment>
<reference evidence="1" key="1">
    <citation type="submission" date="2021-03" db="EMBL/GenBank/DDBJ databases">
        <authorList>
            <person name="Tran Van P."/>
        </authorList>
    </citation>
    <scope>NUCLEOTIDE SEQUENCE</scope>
</reference>
<evidence type="ECO:0000313" key="1">
    <source>
        <dbReference type="EMBL" id="CAG2053783.1"/>
    </source>
</evidence>
<evidence type="ECO:0000313" key="2">
    <source>
        <dbReference type="Proteomes" id="UP001153148"/>
    </source>
</evidence>
<accession>A0ABN7ND55</accession>
<name>A0ABN7ND55_TIMPD</name>
<keyword evidence="2" id="KW-1185">Reference proteome</keyword>